<keyword evidence="3" id="KW-1185">Reference proteome</keyword>
<accession>A0A1I3US45</accession>
<dbReference type="GeneID" id="98665967"/>
<reference evidence="2 3" key="1">
    <citation type="submission" date="2016-10" db="EMBL/GenBank/DDBJ databases">
        <authorList>
            <person name="de Groot N.N."/>
        </authorList>
    </citation>
    <scope>NUCLEOTIDE SEQUENCE [LARGE SCALE GENOMIC DNA]</scope>
    <source>
        <strain evidence="2 3">CGMCC 1.8891</strain>
    </source>
</reference>
<dbReference type="RefSeq" id="WP_066600571.1">
    <property type="nucleotide sequence ID" value="NZ_FORY01000012.1"/>
</dbReference>
<dbReference type="OrthoDB" id="7202559at2"/>
<dbReference type="STRING" id="576117.SAMN04488138_11272"/>
<proteinExistence type="predicted"/>
<feature type="region of interest" description="Disordered" evidence="1">
    <location>
        <begin position="1"/>
        <end position="20"/>
    </location>
</feature>
<dbReference type="InterPro" id="IPR046171">
    <property type="entry name" value="DUF6173"/>
</dbReference>
<sequence length="164" mass="18029">MTDMIRTTAEAHESTALPQARVVHADPDACSAEQKPLPDAMARKPVAEKSAAEWAYERLILYIQNFEEQLDSEHEIAMGFAGSDTGVMRIEGIGFFDPDIVTFYGTDAAGTKTQLIQHVSQLNVMLRALPKQIEDKAPARIGFRLVADLEQEQAAEQPDETANG</sequence>
<evidence type="ECO:0000313" key="3">
    <source>
        <dbReference type="Proteomes" id="UP000183299"/>
    </source>
</evidence>
<organism evidence="2 3">
    <name type="scientific">Celeribacter halophilus</name>
    <dbReference type="NCBI Taxonomy" id="576117"/>
    <lineage>
        <taxon>Bacteria</taxon>
        <taxon>Pseudomonadati</taxon>
        <taxon>Pseudomonadota</taxon>
        <taxon>Alphaproteobacteria</taxon>
        <taxon>Rhodobacterales</taxon>
        <taxon>Roseobacteraceae</taxon>
        <taxon>Celeribacter</taxon>
    </lineage>
</organism>
<protein>
    <submittedName>
        <fullName evidence="2">Uncharacterized protein</fullName>
    </submittedName>
</protein>
<evidence type="ECO:0000256" key="1">
    <source>
        <dbReference type="SAM" id="MobiDB-lite"/>
    </source>
</evidence>
<dbReference type="Pfam" id="PF19670">
    <property type="entry name" value="DUF6173"/>
    <property type="match status" value="1"/>
</dbReference>
<dbReference type="AlphaFoldDB" id="A0A1I3US45"/>
<dbReference type="EMBL" id="FORY01000012">
    <property type="protein sequence ID" value="SFJ85735.1"/>
    <property type="molecule type" value="Genomic_DNA"/>
</dbReference>
<dbReference type="Proteomes" id="UP000183299">
    <property type="component" value="Unassembled WGS sequence"/>
</dbReference>
<gene>
    <name evidence="2" type="ORF">SAMN04488138_11272</name>
</gene>
<name>A0A1I3US45_9RHOB</name>
<evidence type="ECO:0000313" key="2">
    <source>
        <dbReference type="EMBL" id="SFJ85735.1"/>
    </source>
</evidence>